<evidence type="ECO:0000313" key="4">
    <source>
        <dbReference type="Proteomes" id="UP000627984"/>
    </source>
</evidence>
<dbReference type="Proteomes" id="UP000627984">
    <property type="component" value="Unassembled WGS sequence"/>
</dbReference>
<dbReference type="RefSeq" id="WP_191893511.1">
    <property type="nucleotide sequence ID" value="NZ_BMQD01000002.1"/>
</dbReference>
<dbReference type="AlphaFoldDB" id="A0AA37F2K9"/>
<comment type="caution">
    <text evidence="3">The sequence shown here is derived from an EMBL/GenBank/DDBJ whole genome shotgun (WGS) entry which is preliminary data.</text>
</comment>
<name>A0AA37F2K9_9ACTN</name>
<evidence type="ECO:0000256" key="2">
    <source>
        <dbReference type="SAM" id="MobiDB-lite"/>
    </source>
</evidence>
<reference evidence="3" key="2">
    <citation type="submission" date="2022-09" db="EMBL/GenBank/DDBJ databases">
        <authorList>
            <person name="Sun Q."/>
            <person name="Ohkuma M."/>
        </authorList>
    </citation>
    <scope>NUCLEOTIDE SEQUENCE</scope>
    <source>
        <strain evidence="3">JCM 3093</strain>
    </source>
</reference>
<accession>A0AA37F2K9</accession>
<proteinExistence type="predicted"/>
<evidence type="ECO:0000256" key="1">
    <source>
        <dbReference type="SAM" id="Coils"/>
    </source>
</evidence>
<feature type="coiled-coil region" evidence="1">
    <location>
        <begin position="199"/>
        <end position="226"/>
    </location>
</feature>
<protein>
    <submittedName>
        <fullName evidence="3">Uncharacterized protein</fullName>
    </submittedName>
</protein>
<feature type="compositionally biased region" description="Low complexity" evidence="2">
    <location>
        <begin position="12"/>
        <end position="21"/>
    </location>
</feature>
<evidence type="ECO:0000313" key="3">
    <source>
        <dbReference type="EMBL" id="GGK50566.1"/>
    </source>
</evidence>
<keyword evidence="1" id="KW-0175">Coiled coil</keyword>
<feature type="compositionally biased region" description="Gly residues" evidence="2">
    <location>
        <begin position="1"/>
        <end position="11"/>
    </location>
</feature>
<feature type="region of interest" description="Disordered" evidence="2">
    <location>
        <begin position="234"/>
        <end position="264"/>
    </location>
</feature>
<sequence length="264" mass="28561">MQVGPAGGPGPVGQARAAAPVGQARTDPGFFRKLMGSLNVLRQPTRTAMVMSGIGAAALALDVAATANIGNPFLFANRRDTWKEISGRLESGRADLWRAFFDEVSPNWQGEAKQALQTHLRFNTNGLFGALTKVSDDMSTTMQGQYKEVLEYDLSVFAIYAASAPIFKTLTALSTTNPVARGALMAYVATFAGGLGNLVKQFADVYNGYETELNKLELKLNDLRAAFWTGGDPDRGPRRLGLPPGVTDPGNINDDYWKRAPHHR</sequence>
<reference evidence="3" key="1">
    <citation type="journal article" date="2014" name="Int. J. Syst. Evol. Microbiol.">
        <title>Complete genome sequence of Corynebacterium casei LMG S-19264T (=DSM 44701T), isolated from a smear-ripened cheese.</title>
        <authorList>
            <consortium name="US DOE Joint Genome Institute (JGI-PGF)"/>
            <person name="Walter F."/>
            <person name="Albersmeier A."/>
            <person name="Kalinowski J."/>
            <person name="Ruckert C."/>
        </authorList>
    </citation>
    <scope>NUCLEOTIDE SEQUENCE</scope>
    <source>
        <strain evidence="3">JCM 3093</strain>
    </source>
</reference>
<feature type="region of interest" description="Disordered" evidence="2">
    <location>
        <begin position="1"/>
        <end position="21"/>
    </location>
</feature>
<organism evidence="3 4">
    <name type="scientific">Planomonospora parontospora</name>
    <dbReference type="NCBI Taxonomy" id="58119"/>
    <lineage>
        <taxon>Bacteria</taxon>
        <taxon>Bacillati</taxon>
        <taxon>Actinomycetota</taxon>
        <taxon>Actinomycetes</taxon>
        <taxon>Streptosporangiales</taxon>
        <taxon>Streptosporangiaceae</taxon>
        <taxon>Planomonospora</taxon>
    </lineage>
</organism>
<gene>
    <name evidence="3" type="ORF">GCM10010126_07580</name>
</gene>
<dbReference type="EMBL" id="BMQD01000002">
    <property type="protein sequence ID" value="GGK50566.1"/>
    <property type="molecule type" value="Genomic_DNA"/>
</dbReference>